<evidence type="ECO:0000313" key="4">
    <source>
        <dbReference type="EMBL" id="KAF6402188.1"/>
    </source>
</evidence>
<feature type="domain" description="Peptidase S1" evidence="3">
    <location>
        <begin position="1"/>
        <end position="161"/>
    </location>
</feature>
<keyword evidence="1" id="KW-1015">Disulfide bond</keyword>
<dbReference type="SUPFAM" id="SSF50494">
    <property type="entry name" value="Trypsin-like serine proteases"/>
    <property type="match status" value="1"/>
</dbReference>
<dbReference type="Gene3D" id="2.40.10.10">
    <property type="entry name" value="Trypsin-like serine proteases"/>
    <property type="match status" value="1"/>
</dbReference>
<organism evidence="4 5">
    <name type="scientific">Rousettus aegyptiacus</name>
    <name type="common">Egyptian fruit bat</name>
    <name type="synonym">Pteropus aegyptiacus</name>
    <dbReference type="NCBI Taxonomy" id="9407"/>
    <lineage>
        <taxon>Eukaryota</taxon>
        <taxon>Metazoa</taxon>
        <taxon>Chordata</taxon>
        <taxon>Craniata</taxon>
        <taxon>Vertebrata</taxon>
        <taxon>Euteleostomi</taxon>
        <taxon>Mammalia</taxon>
        <taxon>Eutheria</taxon>
        <taxon>Laurasiatheria</taxon>
        <taxon>Chiroptera</taxon>
        <taxon>Yinpterochiroptera</taxon>
        <taxon>Pteropodoidea</taxon>
        <taxon>Pteropodidae</taxon>
        <taxon>Rousettinae</taxon>
        <taxon>Rousettus</taxon>
    </lineage>
</organism>
<comment type="caution">
    <text evidence="4">The sequence shown here is derived from an EMBL/GenBank/DDBJ whole genome shotgun (WGS) entry which is preliminary data.</text>
</comment>
<name>A0A7J8BTW2_ROUAE</name>
<accession>A0A7J8BTW2</accession>
<protein>
    <recommendedName>
        <fullName evidence="3">Peptidase S1 domain-containing protein</fullName>
    </recommendedName>
</protein>
<evidence type="ECO:0000259" key="3">
    <source>
        <dbReference type="PROSITE" id="PS50240"/>
    </source>
</evidence>
<evidence type="ECO:0000256" key="1">
    <source>
        <dbReference type="ARBA" id="ARBA00023157"/>
    </source>
</evidence>
<dbReference type="AlphaFoldDB" id="A0A7J8BTW2"/>
<evidence type="ECO:0000256" key="2">
    <source>
        <dbReference type="SAM" id="Phobius"/>
    </source>
</evidence>
<gene>
    <name evidence="4" type="ORF">HJG63_016008</name>
</gene>
<sequence>MKVDKLIVHPHFDSWHMDNDIGLLLLESPFHLDVKRVPICLSKVTDIRRWRNCWVSGWGITIPMLRMYPVLQKVDIQLIKWKKCFHAMPSVTKNMLCAGSPQGGKDACQVIKLVFFCKRGCRGGLGNISRIIGSPLPPWDKFPRGCHNKLPQRRWIKTTEMYSLTVLEVRSPKSEYRQDHAPFAGSEGGPFLAFSGFWWLMAILGFPYLARRCISNLCLPL</sequence>
<dbReference type="Pfam" id="PF00089">
    <property type="entry name" value="Trypsin"/>
    <property type="match status" value="1"/>
</dbReference>
<dbReference type="EMBL" id="JACASE010000016">
    <property type="protein sequence ID" value="KAF6402188.1"/>
    <property type="molecule type" value="Genomic_DNA"/>
</dbReference>
<dbReference type="GO" id="GO:0004252">
    <property type="term" value="F:serine-type endopeptidase activity"/>
    <property type="evidence" value="ECO:0007669"/>
    <property type="project" value="InterPro"/>
</dbReference>
<feature type="transmembrane region" description="Helical" evidence="2">
    <location>
        <begin position="191"/>
        <end position="210"/>
    </location>
</feature>
<dbReference type="PROSITE" id="PS50240">
    <property type="entry name" value="TRYPSIN_DOM"/>
    <property type="match status" value="1"/>
</dbReference>
<dbReference type="Proteomes" id="UP000593571">
    <property type="component" value="Unassembled WGS sequence"/>
</dbReference>
<reference evidence="4 5" key="1">
    <citation type="journal article" date="2020" name="Nature">
        <title>Six reference-quality genomes reveal evolution of bat adaptations.</title>
        <authorList>
            <person name="Jebb D."/>
            <person name="Huang Z."/>
            <person name="Pippel M."/>
            <person name="Hughes G.M."/>
            <person name="Lavrichenko K."/>
            <person name="Devanna P."/>
            <person name="Winkler S."/>
            <person name="Jermiin L.S."/>
            <person name="Skirmuntt E.C."/>
            <person name="Katzourakis A."/>
            <person name="Burkitt-Gray L."/>
            <person name="Ray D.A."/>
            <person name="Sullivan K.A.M."/>
            <person name="Roscito J.G."/>
            <person name="Kirilenko B.M."/>
            <person name="Davalos L.M."/>
            <person name="Corthals A.P."/>
            <person name="Power M.L."/>
            <person name="Jones G."/>
            <person name="Ransome R.D."/>
            <person name="Dechmann D.K.N."/>
            <person name="Locatelli A.G."/>
            <person name="Puechmaille S.J."/>
            <person name="Fedrigo O."/>
            <person name="Jarvis E.D."/>
            <person name="Hiller M."/>
            <person name="Vernes S.C."/>
            <person name="Myers E.W."/>
            <person name="Teeling E.C."/>
        </authorList>
    </citation>
    <scope>NUCLEOTIDE SEQUENCE [LARGE SCALE GENOMIC DNA]</scope>
    <source>
        <strain evidence="4">MRouAeg1</strain>
        <tissue evidence="4">Muscle</tissue>
    </source>
</reference>
<dbReference type="SMART" id="SM00020">
    <property type="entry name" value="Tryp_SPc"/>
    <property type="match status" value="1"/>
</dbReference>
<dbReference type="InterPro" id="IPR009003">
    <property type="entry name" value="Peptidase_S1_PA"/>
</dbReference>
<keyword evidence="2" id="KW-0812">Transmembrane</keyword>
<dbReference type="InterPro" id="IPR001254">
    <property type="entry name" value="Trypsin_dom"/>
</dbReference>
<dbReference type="InterPro" id="IPR043504">
    <property type="entry name" value="Peptidase_S1_PA_chymotrypsin"/>
</dbReference>
<proteinExistence type="predicted"/>
<keyword evidence="5" id="KW-1185">Reference proteome</keyword>
<dbReference type="PANTHER" id="PTHR24253">
    <property type="entry name" value="TRANSMEMBRANE PROTEASE SERINE"/>
    <property type="match status" value="1"/>
</dbReference>
<keyword evidence="2" id="KW-1133">Transmembrane helix</keyword>
<dbReference type="PANTHER" id="PTHR24253:SF8">
    <property type="entry name" value="SERINE PROTEASE 52"/>
    <property type="match status" value="1"/>
</dbReference>
<keyword evidence="2" id="KW-0472">Membrane</keyword>
<evidence type="ECO:0000313" key="5">
    <source>
        <dbReference type="Proteomes" id="UP000593571"/>
    </source>
</evidence>
<dbReference type="GO" id="GO:0006508">
    <property type="term" value="P:proteolysis"/>
    <property type="evidence" value="ECO:0007669"/>
    <property type="project" value="InterPro"/>
</dbReference>